<dbReference type="GO" id="GO:0003723">
    <property type="term" value="F:RNA binding"/>
    <property type="evidence" value="ECO:0007669"/>
    <property type="project" value="InterPro"/>
</dbReference>
<gene>
    <name evidence="6" type="ORF">C4B63_4g514</name>
</gene>
<dbReference type="VEuPathDB" id="TriTrypDB:C3747_18g367"/>
<dbReference type="InterPro" id="IPR020095">
    <property type="entry name" value="PsdUridine_synth_TruA_C"/>
</dbReference>
<evidence type="ECO:0000259" key="5">
    <source>
        <dbReference type="Pfam" id="PF01416"/>
    </source>
</evidence>
<dbReference type="EMBL" id="PRFA01000004">
    <property type="protein sequence ID" value="PWV01347.1"/>
    <property type="molecule type" value="Genomic_DNA"/>
</dbReference>
<reference evidence="6 7" key="1">
    <citation type="journal article" date="2018" name="Microb. Genom.">
        <title>Expanding an expanded genome: long-read sequencing of Trypanosoma cruzi.</title>
        <authorList>
            <person name="Berna L."/>
            <person name="Rodriguez M."/>
            <person name="Chiribao M.L."/>
            <person name="Parodi-Talice A."/>
            <person name="Pita S."/>
            <person name="Rijo G."/>
            <person name="Alvarez-Valin F."/>
            <person name="Robello C."/>
        </authorList>
    </citation>
    <scope>NUCLEOTIDE SEQUENCE [LARGE SCALE GENOMIC DNA]</scope>
    <source>
        <strain evidence="6 7">Dm28c</strain>
    </source>
</reference>
<evidence type="ECO:0000256" key="3">
    <source>
        <dbReference type="ARBA" id="ARBA00023235"/>
    </source>
</evidence>
<dbReference type="VEuPathDB" id="TriTrypDB:TcBrA4_0086440"/>
<dbReference type="Pfam" id="PF01416">
    <property type="entry name" value="PseudoU_synth_1"/>
    <property type="match status" value="1"/>
</dbReference>
<dbReference type="GO" id="GO:0009982">
    <property type="term" value="F:pseudouridine synthase activity"/>
    <property type="evidence" value="ECO:0007669"/>
    <property type="project" value="InterPro"/>
</dbReference>
<feature type="region of interest" description="Disordered" evidence="4">
    <location>
        <begin position="241"/>
        <end position="263"/>
    </location>
</feature>
<dbReference type="VEuPathDB" id="TriTrypDB:TcCLB.511295.40"/>
<dbReference type="Gene3D" id="3.30.70.660">
    <property type="entry name" value="Pseudouridine synthase I, catalytic domain, C-terminal subdomain"/>
    <property type="match status" value="2"/>
</dbReference>
<accession>A0A2V2VZS4</accession>
<dbReference type="VEuPathDB" id="TriTrypDB:TCSYLVIO_006003"/>
<comment type="caution">
    <text evidence="6">The sequence shown here is derived from an EMBL/GenBank/DDBJ whole genome shotgun (WGS) entry which is preliminary data.</text>
</comment>
<dbReference type="InterPro" id="IPR020103">
    <property type="entry name" value="PsdUridine_synth_cat_dom_sf"/>
</dbReference>
<dbReference type="OrthoDB" id="271910at2759"/>
<evidence type="ECO:0000256" key="1">
    <source>
        <dbReference type="ARBA" id="ARBA00009375"/>
    </source>
</evidence>
<dbReference type="VEuPathDB" id="TriTrypDB:C4B63_4g514"/>
<dbReference type="AlphaFoldDB" id="A0A2V2VZS4"/>
<evidence type="ECO:0000256" key="2">
    <source>
        <dbReference type="ARBA" id="ARBA00022694"/>
    </source>
</evidence>
<sequence>MWAVVACIRTPPRLVSPSLVRRVVSAGTTSHDAPSLFCGVAGILGTRRFFGHNLRDGEEGNDLAQNTVERVEGEAVPVKGAWSNRHWSNEQHREQQSLAEEAIAQLFQDTTQRRRFQQEAGRTHSAQTTTTVTTTVSEEEERNSLSNLYGGEGESFSPAGVEAVEQELLDDAFLYFPPVHHAEEHAGTLPAGERYVPGQQIIPPGSTRYRVDVQYQGSDFDGWWKSTSRQLYRRETLPDGTVRRVPLTPDTTDQEDSSAKKTMSSRYHARTVLEEALAVALDVHTVKVVAGVIPEVGVSVRRLCCHFDVPSHIELQPRTIIQRATMWLEKRQQPLAVLSCQRCKNQDFHARHSGLRRVYVYRILNRVAPPLFDAGLQWHVDRHLDVPRMQRFAKALEGTKDFGYFADPKMANALRRAALSPCGLSTGAALDEHHQPTATGESPRDTHGKAPKVIIEKGSSNLERAAALPTFNEYGQRIVQPGAHSREYYRASTNLPTIRTIDRLEVVRQDDEVLIWFVGKSFLRHQIRNMVSLLKAAGHGLWNELELQQALQSGFEPSRRRFKRERFPPAPVYGLTLWDVEYPTQHRDDFVPFVDSGPYEEVNIAREI</sequence>
<dbReference type="VEuPathDB" id="TriTrypDB:TcG_00144"/>
<evidence type="ECO:0000313" key="7">
    <source>
        <dbReference type="Proteomes" id="UP000246121"/>
    </source>
</evidence>
<comment type="similarity">
    <text evidence="1">Belongs to the tRNA pseudouridine synthase TruA family.</text>
</comment>
<dbReference type="Proteomes" id="UP000246121">
    <property type="component" value="Unassembled WGS sequence"/>
</dbReference>
<dbReference type="InterPro" id="IPR001406">
    <property type="entry name" value="PsdUridine_synth_TruA"/>
</dbReference>
<dbReference type="VEuPathDB" id="TriTrypDB:TCDM_05356"/>
<dbReference type="VEuPathDB" id="TriTrypDB:ECC02_003193"/>
<dbReference type="VEuPathDB" id="TriTrypDB:BCY84_18525"/>
<feature type="region of interest" description="Disordered" evidence="4">
    <location>
        <begin position="117"/>
        <end position="156"/>
    </location>
</feature>
<protein>
    <submittedName>
        <fullName evidence="6">Putative tRNA pseudouridine synthase A-like protein</fullName>
    </submittedName>
</protein>
<organism evidence="6 7">
    <name type="scientific">Trypanosoma cruzi</name>
    <dbReference type="NCBI Taxonomy" id="5693"/>
    <lineage>
        <taxon>Eukaryota</taxon>
        <taxon>Discoba</taxon>
        <taxon>Euglenozoa</taxon>
        <taxon>Kinetoplastea</taxon>
        <taxon>Metakinetoplastina</taxon>
        <taxon>Trypanosomatida</taxon>
        <taxon>Trypanosomatidae</taxon>
        <taxon>Trypanosoma</taxon>
        <taxon>Schizotrypanum</taxon>
    </lineage>
</organism>
<name>A0A2V2VZS4_TRYCR</name>
<dbReference type="PANTHER" id="PTHR11142:SF0">
    <property type="entry name" value="TRNA PSEUDOURIDINE SYNTHASE-LIKE 1"/>
    <property type="match status" value="1"/>
</dbReference>
<evidence type="ECO:0000313" key="6">
    <source>
        <dbReference type="EMBL" id="PWV01347.1"/>
    </source>
</evidence>
<dbReference type="PANTHER" id="PTHR11142">
    <property type="entry name" value="PSEUDOURIDYLATE SYNTHASE"/>
    <property type="match status" value="1"/>
</dbReference>
<dbReference type="VEuPathDB" id="TriTrypDB:TcCL_Unassigned05970"/>
<dbReference type="SUPFAM" id="SSF55120">
    <property type="entry name" value="Pseudouridine synthase"/>
    <property type="match status" value="2"/>
</dbReference>
<evidence type="ECO:0000256" key="4">
    <source>
        <dbReference type="SAM" id="MobiDB-lite"/>
    </source>
</evidence>
<keyword evidence="3" id="KW-0413">Isomerase</keyword>
<feature type="domain" description="Pseudouridine synthase I TruA alpha/beta" evidence="5">
    <location>
        <begin position="494"/>
        <end position="583"/>
    </location>
</feature>
<dbReference type="GO" id="GO:0031119">
    <property type="term" value="P:tRNA pseudouridine synthesis"/>
    <property type="evidence" value="ECO:0007669"/>
    <property type="project" value="TreeGrafter"/>
</dbReference>
<dbReference type="VEuPathDB" id="TriTrypDB:Tc_MARK_4710"/>
<keyword evidence="2" id="KW-0819">tRNA processing</keyword>
<dbReference type="InterPro" id="IPR020097">
    <property type="entry name" value="PsdUridine_synth_TruA_a/b_dom"/>
</dbReference>
<proteinExistence type="inferred from homology"/>